<evidence type="ECO:0000313" key="2">
    <source>
        <dbReference type="Proteomes" id="UP001141327"/>
    </source>
</evidence>
<name>A0ABQ8UPE0_9EUKA</name>
<dbReference type="EMBL" id="JAPMOS010000020">
    <property type="protein sequence ID" value="KAJ4459380.1"/>
    <property type="molecule type" value="Genomic_DNA"/>
</dbReference>
<gene>
    <name evidence="1" type="ORF">PAPYR_4684</name>
</gene>
<sequence>MSRYLHAKKPDPTDVLASDLSDDLRNQIRSISVFPPLSPQWVALADRLQRICAIALMEQHLPGAERNAGVTIWEVDKLAVRFMIEEARLAVSMRSLSEYWQCVENIQANPAQLEAAAGPLHMTPAELKAKMEQFESSLGLLLECVIQHVEALQTLDMASFLGHVKNCLHFVLQHPEHLAGYTVVDKAQPVVVLLYVYDLFSHIEELRNDREIMGMLVDHDILPLMGAFVQQHQARLKDPFKQVALQAMAMIADHELFDPAEHFKTVDQKRPFALLKDLCDQFVGAHPDLRASLAPLSALCAQLRTQV</sequence>
<keyword evidence="2" id="KW-1185">Reference proteome</keyword>
<dbReference type="Proteomes" id="UP001141327">
    <property type="component" value="Unassembled WGS sequence"/>
</dbReference>
<accession>A0ABQ8UPE0</accession>
<protein>
    <submittedName>
        <fullName evidence="1">Uncharacterized protein</fullName>
    </submittedName>
</protein>
<reference evidence="1" key="1">
    <citation type="journal article" date="2022" name="bioRxiv">
        <title>Genomics of Preaxostyla Flagellates Illuminates Evolutionary Transitions and the Path Towards Mitochondrial Loss.</title>
        <authorList>
            <person name="Novak L.V.F."/>
            <person name="Treitli S.C."/>
            <person name="Pyrih J."/>
            <person name="Halakuc P."/>
            <person name="Pipaliya S.V."/>
            <person name="Vacek V."/>
            <person name="Brzon O."/>
            <person name="Soukal P."/>
            <person name="Eme L."/>
            <person name="Dacks J.B."/>
            <person name="Karnkowska A."/>
            <person name="Elias M."/>
            <person name="Hampl V."/>
        </authorList>
    </citation>
    <scope>NUCLEOTIDE SEQUENCE</scope>
    <source>
        <strain evidence="1">RCP-MX</strain>
    </source>
</reference>
<proteinExistence type="predicted"/>
<evidence type="ECO:0000313" key="1">
    <source>
        <dbReference type="EMBL" id="KAJ4459380.1"/>
    </source>
</evidence>
<comment type="caution">
    <text evidence="1">The sequence shown here is derived from an EMBL/GenBank/DDBJ whole genome shotgun (WGS) entry which is preliminary data.</text>
</comment>
<organism evidence="1 2">
    <name type="scientific">Paratrimastix pyriformis</name>
    <dbReference type="NCBI Taxonomy" id="342808"/>
    <lineage>
        <taxon>Eukaryota</taxon>
        <taxon>Metamonada</taxon>
        <taxon>Preaxostyla</taxon>
        <taxon>Paratrimastigidae</taxon>
        <taxon>Paratrimastix</taxon>
    </lineage>
</organism>